<dbReference type="PANTHER" id="PTHR23416:SF78">
    <property type="entry name" value="LIPOPOLYSACCHARIDE BIOSYNTHESIS O-ACETYL TRANSFERASE WBBJ-RELATED"/>
    <property type="match status" value="1"/>
</dbReference>
<evidence type="ECO:0000313" key="2">
    <source>
        <dbReference type="Proteomes" id="UP001523392"/>
    </source>
</evidence>
<accession>A0ABT1D1Y6</accession>
<name>A0ABT1D1Y6_9PROT</name>
<keyword evidence="2" id="KW-1185">Reference proteome</keyword>
<dbReference type="EMBL" id="JAFIRR010000039">
    <property type="protein sequence ID" value="MCO6415929.1"/>
    <property type="molecule type" value="Genomic_DNA"/>
</dbReference>
<comment type="caution">
    <text evidence="1">The sequence shown here is derived from an EMBL/GenBank/DDBJ whole genome shotgun (WGS) entry which is preliminary data.</text>
</comment>
<dbReference type="InterPro" id="IPR051159">
    <property type="entry name" value="Hexapeptide_acetyltransf"/>
</dbReference>
<dbReference type="InterPro" id="IPR011004">
    <property type="entry name" value="Trimer_LpxA-like_sf"/>
</dbReference>
<organism evidence="1 2">
    <name type="scientific">Siccirubricoccus soli</name>
    <dbReference type="NCBI Taxonomy" id="2899147"/>
    <lineage>
        <taxon>Bacteria</taxon>
        <taxon>Pseudomonadati</taxon>
        <taxon>Pseudomonadota</taxon>
        <taxon>Alphaproteobacteria</taxon>
        <taxon>Acetobacterales</taxon>
        <taxon>Roseomonadaceae</taxon>
        <taxon>Siccirubricoccus</taxon>
    </lineage>
</organism>
<protein>
    <recommendedName>
        <fullName evidence="3">Acyltransferase</fullName>
    </recommendedName>
</protein>
<gene>
    <name evidence="1" type="ORF">JYK14_07025</name>
</gene>
<dbReference type="SUPFAM" id="SSF51161">
    <property type="entry name" value="Trimeric LpxA-like enzymes"/>
    <property type="match status" value="1"/>
</dbReference>
<proteinExistence type="predicted"/>
<evidence type="ECO:0000313" key="1">
    <source>
        <dbReference type="EMBL" id="MCO6415929.1"/>
    </source>
</evidence>
<dbReference type="Gene3D" id="2.160.10.10">
    <property type="entry name" value="Hexapeptide repeat proteins"/>
    <property type="match status" value="1"/>
</dbReference>
<dbReference type="Proteomes" id="UP001523392">
    <property type="component" value="Unassembled WGS sequence"/>
</dbReference>
<reference evidence="1 2" key="1">
    <citation type="submission" date="2021-12" db="EMBL/GenBank/DDBJ databases">
        <title>Siccirubricoccus leaddurans sp. nov., a high concentration Zn2+ tolerance bacterium.</title>
        <authorList>
            <person name="Cao Y."/>
        </authorList>
    </citation>
    <scope>NUCLEOTIDE SEQUENCE [LARGE SCALE GENOMIC DNA]</scope>
    <source>
        <strain evidence="1 2">KC 17139</strain>
    </source>
</reference>
<dbReference type="PANTHER" id="PTHR23416">
    <property type="entry name" value="SIALIC ACID SYNTHASE-RELATED"/>
    <property type="match status" value="1"/>
</dbReference>
<sequence>MENSGKTQTSKAPRSLLEHIQARAPGLWKLFHETSEDSAIAAHILCQILFLYTDGNGRGYLPQAFSSLIEVKNNEVSGLDIRNPKARVFVGKNCRFDRFVVGGAGETYVFIGDDAALTACDIVGIGKKNVFMAGYSCRLEGLFTHIYGPYGFAALGPGMTSQHGCNFCIQEGTYVLVGGDAMLSTHVFVRTSDSHGIYDRSTGERINPARPVTLHPHVWISRATTVNKGTEIGEHSVVGQGAVVHGRLAPYSVYAGSPVQQVRSNVTWDRRTASALDDNYDPSLHHFLATFSKNAKRVVSVDEPPTLPGPLESISVDLARPQPARPLTAAGEGSVQTRWLQEYAAVKAEILARNAELSRS</sequence>
<evidence type="ECO:0008006" key="3">
    <source>
        <dbReference type="Google" id="ProtNLM"/>
    </source>
</evidence>